<name>A0A1T2X8T0_9BACL</name>
<comment type="caution">
    <text evidence="1">The sequence shown here is derived from an EMBL/GenBank/DDBJ whole genome shotgun (WGS) entry which is preliminary data.</text>
</comment>
<dbReference type="AlphaFoldDB" id="A0A1T2X8T0"/>
<reference evidence="1 2" key="1">
    <citation type="submission" date="2017-01" db="EMBL/GenBank/DDBJ databases">
        <title>Genome analysis of Paenibacillus selenitrireducens ES3-24.</title>
        <authorList>
            <person name="Xu D."/>
            <person name="Yao R."/>
            <person name="Zheng S."/>
        </authorList>
    </citation>
    <scope>NUCLEOTIDE SEQUENCE [LARGE SCALE GENOMIC DNA]</scope>
    <source>
        <strain evidence="1 2">ES3-24</strain>
    </source>
</reference>
<protein>
    <submittedName>
        <fullName evidence="1">Uncharacterized protein</fullName>
    </submittedName>
</protein>
<organism evidence="1 2">
    <name type="scientific">Paenibacillus selenitireducens</name>
    <dbReference type="NCBI Taxonomy" id="1324314"/>
    <lineage>
        <taxon>Bacteria</taxon>
        <taxon>Bacillati</taxon>
        <taxon>Bacillota</taxon>
        <taxon>Bacilli</taxon>
        <taxon>Bacillales</taxon>
        <taxon>Paenibacillaceae</taxon>
        <taxon>Paenibacillus</taxon>
    </lineage>
</organism>
<gene>
    <name evidence="1" type="ORF">BVG16_17925</name>
</gene>
<evidence type="ECO:0000313" key="2">
    <source>
        <dbReference type="Proteomes" id="UP000190188"/>
    </source>
</evidence>
<sequence length="94" mass="10927">MEKRKRPPLKSCYYRINKFKQHDFNSGWNPIPIPPPCWKRMGLSKDLAIGQVFLMTLIINGIKKERPDGITPKVRSLVIVKCKEENGLRSQNFS</sequence>
<evidence type="ECO:0000313" key="1">
    <source>
        <dbReference type="EMBL" id="OPA76096.1"/>
    </source>
</evidence>
<proteinExistence type="predicted"/>
<dbReference type="Proteomes" id="UP000190188">
    <property type="component" value="Unassembled WGS sequence"/>
</dbReference>
<accession>A0A1T2X8T0</accession>
<keyword evidence="2" id="KW-1185">Reference proteome</keyword>
<dbReference type="EMBL" id="MSZX01000007">
    <property type="protein sequence ID" value="OPA76096.1"/>
    <property type="molecule type" value="Genomic_DNA"/>
</dbReference>